<dbReference type="AlphaFoldDB" id="A0A812MZA4"/>
<accession>A0A812MZA4</accession>
<dbReference type="InterPro" id="IPR036770">
    <property type="entry name" value="Ankyrin_rpt-contain_sf"/>
</dbReference>
<dbReference type="Proteomes" id="UP000649617">
    <property type="component" value="Unassembled WGS sequence"/>
</dbReference>
<protein>
    <submittedName>
        <fullName evidence="1">Uncharacterized protein</fullName>
    </submittedName>
</protein>
<keyword evidence="2" id="KW-1185">Reference proteome</keyword>
<gene>
    <name evidence="1" type="ORF">SPIL2461_LOCUS6527</name>
</gene>
<dbReference type="OrthoDB" id="416174at2759"/>
<comment type="caution">
    <text evidence="1">The sequence shown here is derived from an EMBL/GenBank/DDBJ whole genome shotgun (WGS) entry which is preliminary data.</text>
</comment>
<dbReference type="SUPFAM" id="SSF48403">
    <property type="entry name" value="Ankyrin repeat"/>
    <property type="match status" value="1"/>
</dbReference>
<sequence>MGSGRSTEHAQPCCESEGSRAASKLLLNAARRCDADAVQKALVMGADPNTRSDHSGRPALSFAAQCADTSQPLQHLLCARAHVDATAHDGRTALHIAVAWERGAAASKLVEVLQNCRDCPALKSPHSECVPVMYMEFHHA</sequence>
<reference evidence="1" key="1">
    <citation type="submission" date="2021-02" db="EMBL/GenBank/DDBJ databases">
        <authorList>
            <person name="Dougan E. K."/>
            <person name="Rhodes N."/>
            <person name="Thang M."/>
            <person name="Chan C."/>
        </authorList>
    </citation>
    <scope>NUCLEOTIDE SEQUENCE</scope>
</reference>
<organism evidence="1 2">
    <name type="scientific">Symbiodinium pilosum</name>
    <name type="common">Dinoflagellate</name>
    <dbReference type="NCBI Taxonomy" id="2952"/>
    <lineage>
        <taxon>Eukaryota</taxon>
        <taxon>Sar</taxon>
        <taxon>Alveolata</taxon>
        <taxon>Dinophyceae</taxon>
        <taxon>Suessiales</taxon>
        <taxon>Symbiodiniaceae</taxon>
        <taxon>Symbiodinium</taxon>
    </lineage>
</organism>
<evidence type="ECO:0000313" key="2">
    <source>
        <dbReference type="Proteomes" id="UP000649617"/>
    </source>
</evidence>
<proteinExistence type="predicted"/>
<dbReference type="InterPro" id="IPR002110">
    <property type="entry name" value="Ankyrin_rpt"/>
</dbReference>
<dbReference type="Pfam" id="PF12796">
    <property type="entry name" value="Ank_2"/>
    <property type="match status" value="1"/>
</dbReference>
<name>A0A812MZA4_SYMPI</name>
<evidence type="ECO:0000313" key="1">
    <source>
        <dbReference type="EMBL" id="CAE7290638.1"/>
    </source>
</evidence>
<dbReference type="Gene3D" id="1.25.40.20">
    <property type="entry name" value="Ankyrin repeat-containing domain"/>
    <property type="match status" value="1"/>
</dbReference>
<dbReference type="EMBL" id="CAJNIZ010009924">
    <property type="protein sequence ID" value="CAE7290638.1"/>
    <property type="molecule type" value="Genomic_DNA"/>
</dbReference>